<evidence type="ECO:0000313" key="5">
    <source>
        <dbReference type="Proteomes" id="UP000231564"/>
    </source>
</evidence>
<sequence>MYVILDIETTGGKYNEEGITEIAIYKFDGHTVVDQFISLVNPEREIQEFVVKLTGINSKMLRNAPKFYEIAKRIVEITENCILVAHNASFDYRILRTEFKRLGFEFQRNTLCTVELSKKLIPEAPSHSLGKLSRFLGIPVSDRHRANGDALATVKLFKLLLEKDTEKEILKNAVKYADKRNTKNKLNALLDKAPDVMGVFYLHNAQGNVIFVGRGANIKKEINNVFIKTSKRSKKLQDKVISFTYEETGNELLTRLKYYSELETLNPKYNIRKKRKTMNLTPFNHTNMILVDKGRNVEEHSVILIENNEIIGYGFTNLAHQENKIEILKSILTPIPNKMLAKTIIKNYLQRKKVQKIIRL</sequence>
<name>A0A2H1E9H8_9FLAO</name>
<dbReference type="GO" id="GO:0005829">
    <property type="term" value="C:cytosol"/>
    <property type="evidence" value="ECO:0007669"/>
    <property type="project" value="TreeGrafter"/>
</dbReference>
<evidence type="ECO:0000313" key="4">
    <source>
        <dbReference type="EMBL" id="SFZ82117.1"/>
    </source>
</evidence>
<dbReference type="PANTHER" id="PTHR30231:SF37">
    <property type="entry name" value="EXODEOXYRIBONUCLEASE 10"/>
    <property type="match status" value="1"/>
</dbReference>
<reference evidence="4 5" key="1">
    <citation type="submission" date="2016-11" db="EMBL/GenBank/DDBJ databases">
        <authorList>
            <person name="Jaros S."/>
            <person name="Januszkiewicz K."/>
            <person name="Wedrychowicz H."/>
        </authorList>
    </citation>
    <scope>NUCLEOTIDE SEQUENCE [LARGE SCALE GENOMIC DNA]</scope>
    <source>
        <strain evidence="4">NCIMB 2154T</strain>
    </source>
</reference>
<dbReference type="GO" id="GO:0045004">
    <property type="term" value="P:DNA replication proofreading"/>
    <property type="evidence" value="ECO:0007669"/>
    <property type="project" value="TreeGrafter"/>
</dbReference>
<dbReference type="InterPro" id="IPR012337">
    <property type="entry name" value="RNaseH-like_sf"/>
</dbReference>
<dbReference type="InterPro" id="IPR013520">
    <property type="entry name" value="Ribonucl_H"/>
</dbReference>
<comment type="subunit">
    <text evidence="2">DNA polymerase III contains a core (composed of alpha, epsilon and theta chains) that associates with a tau subunit. This core dimerizes to form the POLIII' complex. PolIII' associates with the gamma complex (composed of gamma, delta, delta', psi and chi chains) and with the beta chain to form the complete DNA polymerase III complex.</text>
</comment>
<comment type="function">
    <text evidence="1">DNA polymerase III is a complex, multichain enzyme responsible for most of the replicative synthesis in bacteria. The epsilon subunit contain the editing function and is a proofreading 3'-5' exonuclease.</text>
</comment>
<dbReference type="EC" id="2.7.7.7" evidence="4"/>
<dbReference type="RefSeq" id="WP_024742120.1">
    <property type="nucleotide sequence ID" value="NZ_BAUG01000048.1"/>
</dbReference>
<keyword evidence="4" id="KW-0548">Nucleotidyltransferase</keyword>
<protein>
    <submittedName>
        <fullName evidence="4">DNA polymerase III, epsilon subunit</fullName>
        <ecNumber evidence="4">2.7.7.7</ecNumber>
    </submittedName>
</protein>
<dbReference type="CDD" id="cd06127">
    <property type="entry name" value="DEDDh"/>
    <property type="match status" value="1"/>
</dbReference>
<dbReference type="Proteomes" id="UP000231564">
    <property type="component" value="Chromosome MARIT"/>
</dbReference>
<evidence type="ECO:0000256" key="2">
    <source>
        <dbReference type="ARBA" id="ARBA00026073"/>
    </source>
</evidence>
<evidence type="ECO:0000259" key="3">
    <source>
        <dbReference type="SMART" id="SM00479"/>
    </source>
</evidence>
<dbReference type="InterPro" id="IPR035901">
    <property type="entry name" value="GIY-YIG_endonuc_sf"/>
</dbReference>
<gene>
    <name evidence="4" type="primary">dnaQ</name>
    <name evidence="4" type="ORF">MARIT_1450</name>
</gene>
<dbReference type="InterPro" id="IPR036397">
    <property type="entry name" value="RNaseH_sf"/>
</dbReference>
<dbReference type="Gene3D" id="3.30.420.10">
    <property type="entry name" value="Ribonuclease H-like superfamily/Ribonuclease H"/>
    <property type="match status" value="1"/>
</dbReference>
<keyword evidence="5" id="KW-1185">Reference proteome</keyword>
<dbReference type="NCBIfam" id="TIGR00573">
    <property type="entry name" value="dnaq"/>
    <property type="match status" value="1"/>
</dbReference>
<dbReference type="KEGG" id="tmar:MARIT_1450"/>
<dbReference type="FunFam" id="3.30.420.10:FF:000045">
    <property type="entry name" value="3'-5' exonuclease DinG"/>
    <property type="match status" value="1"/>
</dbReference>
<dbReference type="InterPro" id="IPR006054">
    <property type="entry name" value="DnaQ"/>
</dbReference>
<dbReference type="STRING" id="1349785.GCA_000509405_00521"/>
<dbReference type="GO" id="GO:0003677">
    <property type="term" value="F:DNA binding"/>
    <property type="evidence" value="ECO:0007669"/>
    <property type="project" value="InterPro"/>
</dbReference>
<dbReference type="EMBL" id="LT634361">
    <property type="protein sequence ID" value="SFZ82117.1"/>
    <property type="molecule type" value="Genomic_DNA"/>
</dbReference>
<dbReference type="PANTHER" id="PTHR30231">
    <property type="entry name" value="DNA POLYMERASE III SUBUNIT EPSILON"/>
    <property type="match status" value="1"/>
</dbReference>
<feature type="domain" description="Exonuclease" evidence="3">
    <location>
        <begin position="1"/>
        <end position="166"/>
    </location>
</feature>
<accession>A0A2H1E9H8</accession>
<organism evidence="4 5">
    <name type="scientific">Tenacibaculum maritimum NCIMB 2154</name>
    <dbReference type="NCBI Taxonomy" id="1349785"/>
    <lineage>
        <taxon>Bacteria</taxon>
        <taxon>Pseudomonadati</taxon>
        <taxon>Bacteroidota</taxon>
        <taxon>Flavobacteriia</taxon>
        <taxon>Flavobacteriales</taxon>
        <taxon>Flavobacteriaceae</taxon>
        <taxon>Tenacibaculum</taxon>
    </lineage>
</organism>
<dbReference type="Gene3D" id="3.40.1440.10">
    <property type="entry name" value="GIY-YIG endonuclease"/>
    <property type="match status" value="1"/>
</dbReference>
<proteinExistence type="predicted"/>
<keyword evidence="4" id="KW-0808">Transferase</keyword>
<dbReference type="AlphaFoldDB" id="A0A2H1E9H8"/>
<dbReference type="GO" id="GO:0003887">
    <property type="term" value="F:DNA-directed DNA polymerase activity"/>
    <property type="evidence" value="ECO:0007669"/>
    <property type="project" value="UniProtKB-EC"/>
</dbReference>
<dbReference type="OrthoDB" id="9803913at2"/>
<dbReference type="SMART" id="SM00479">
    <property type="entry name" value="EXOIII"/>
    <property type="match status" value="1"/>
</dbReference>
<dbReference type="Pfam" id="PF00929">
    <property type="entry name" value="RNase_T"/>
    <property type="match status" value="1"/>
</dbReference>
<dbReference type="GeneID" id="47722969"/>
<evidence type="ECO:0000256" key="1">
    <source>
        <dbReference type="ARBA" id="ARBA00025483"/>
    </source>
</evidence>
<dbReference type="GO" id="GO:0008408">
    <property type="term" value="F:3'-5' exonuclease activity"/>
    <property type="evidence" value="ECO:0007669"/>
    <property type="project" value="TreeGrafter"/>
</dbReference>
<dbReference type="SUPFAM" id="SSF53098">
    <property type="entry name" value="Ribonuclease H-like"/>
    <property type="match status" value="1"/>
</dbReference>